<keyword evidence="4" id="KW-1185">Reference proteome</keyword>
<gene>
    <name evidence="3" type="ORF">D7V93_09695</name>
</gene>
<organism evidence="3 4">
    <name type="scientific">Corallococcus llansteffanensis</name>
    <dbReference type="NCBI Taxonomy" id="2316731"/>
    <lineage>
        <taxon>Bacteria</taxon>
        <taxon>Pseudomonadati</taxon>
        <taxon>Myxococcota</taxon>
        <taxon>Myxococcia</taxon>
        <taxon>Myxococcales</taxon>
        <taxon>Cystobacterineae</taxon>
        <taxon>Myxococcaceae</taxon>
        <taxon>Corallococcus</taxon>
    </lineage>
</organism>
<evidence type="ECO:0008006" key="5">
    <source>
        <dbReference type="Google" id="ProtNLM"/>
    </source>
</evidence>
<feature type="chain" id="PRO_5017267380" description="Lipoprotein" evidence="2">
    <location>
        <begin position="21"/>
        <end position="539"/>
    </location>
</feature>
<accession>A0A3A8Q1Y4</accession>
<sequence length="539" mass="58954">MTPRSKPSWVYLTVVLLALAAGCDDDPQVTPDAGTPPAEAWDGTSTPIEEKSDWIDRGVFAPCEFTPPLGTEIDCDTPALFNLSQCNPSALRTASRHGIYQTELRPESGEYPWSGAGLLLPEGGGAGTSNFDRFTRQQFDDQGMLLTSVFTTPRGVAIKTALAGCDVPQPHHITGCYAVCTNGVLTEKGTFDADRLVLSRGEAESSGGLNLVSESAVDLGFPVDVYVTKNHAYVVSIQLKPDMPAGGLTVFDVSDRGHPVLKKVISLPGDGYWNAAWAKDDVLYVATKASGVILYDISNPGDPTYIRSVPNGAPLNVHTLFVDGNRLYAMALRPAQTIIFDITSPRDPILLNRVVFTSEEFVTSYPHDSFAYEGRLYINHTDIGFLVTDPSDPMQVKELGKYHYNRQYSHASAVGTFSGRTIAFEGSEQEGAHLRVLDVTDPANIQLIGEHRLRPTTSIHNMILKGNKLYVAWYQEGVRVFDVANPTLPKEIAYFNAYRETDRNRLAVVYEGVMGMRVPGDGYVYAVDSSRGLLIFNEL</sequence>
<dbReference type="Pfam" id="PF08309">
    <property type="entry name" value="LVIVD"/>
    <property type="match status" value="3"/>
</dbReference>
<dbReference type="EMBL" id="RAWB01000074">
    <property type="protein sequence ID" value="RKH62766.1"/>
    <property type="molecule type" value="Genomic_DNA"/>
</dbReference>
<evidence type="ECO:0000313" key="3">
    <source>
        <dbReference type="EMBL" id="RKH62766.1"/>
    </source>
</evidence>
<dbReference type="AlphaFoldDB" id="A0A3A8Q1Y4"/>
<comment type="caution">
    <text evidence="3">The sequence shown here is derived from an EMBL/GenBank/DDBJ whole genome shotgun (WGS) entry which is preliminary data.</text>
</comment>
<keyword evidence="2" id="KW-0732">Signal</keyword>
<proteinExistence type="predicted"/>
<evidence type="ECO:0000313" key="4">
    <source>
        <dbReference type="Proteomes" id="UP000272888"/>
    </source>
</evidence>
<dbReference type="SUPFAM" id="SSF50969">
    <property type="entry name" value="YVTN repeat-like/Quinoprotein amine dehydrogenase"/>
    <property type="match status" value="1"/>
</dbReference>
<name>A0A3A8Q1Y4_9BACT</name>
<feature type="signal peptide" evidence="2">
    <location>
        <begin position="1"/>
        <end position="20"/>
    </location>
</feature>
<feature type="region of interest" description="Disordered" evidence="1">
    <location>
        <begin position="27"/>
        <end position="46"/>
    </location>
</feature>
<dbReference type="InterPro" id="IPR011044">
    <property type="entry name" value="Quino_amine_DH_bsu"/>
</dbReference>
<dbReference type="PROSITE" id="PS51257">
    <property type="entry name" value="PROKAR_LIPOPROTEIN"/>
    <property type="match status" value="1"/>
</dbReference>
<dbReference type="InterPro" id="IPR013211">
    <property type="entry name" value="LVIVD"/>
</dbReference>
<reference evidence="4" key="1">
    <citation type="submission" date="2018-09" db="EMBL/GenBank/DDBJ databases">
        <authorList>
            <person name="Livingstone P.G."/>
            <person name="Whitworth D.E."/>
        </authorList>
    </citation>
    <scope>NUCLEOTIDE SEQUENCE [LARGE SCALE GENOMIC DNA]</scope>
    <source>
        <strain evidence="4">CA051B</strain>
    </source>
</reference>
<protein>
    <recommendedName>
        <fullName evidence="5">Lipoprotein</fullName>
    </recommendedName>
</protein>
<dbReference type="Proteomes" id="UP000272888">
    <property type="component" value="Unassembled WGS sequence"/>
</dbReference>
<evidence type="ECO:0000256" key="2">
    <source>
        <dbReference type="SAM" id="SignalP"/>
    </source>
</evidence>
<evidence type="ECO:0000256" key="1">
    <source>
        <dbReference type="SAM" id="MobiDB-lite"/>
    </source>
</evidence>